<dbReference type="OrthoDB" id="9810148at2"/>
<dbReference type="Gene3D" id="3.40.50.300">
    <property type="entry name" value="P-loop containing nucleotide triphosphate hydrolases"/>
    <property type="match status" value="1"/>
</dbReference>
<dbReference type="STRING" id="1423726.FC07_GL001758"/>
<dbReference type="GO" id="GO:0006261">
    <property type="term" value="P:DNA-templated DNA replication"/>
    <property type="evidence" value="ECO:0007669"/>
    <property type="project" value="TreeGrafter"/>
</dbReference>
<name>A0A0R1H8U7_9LACO</name>
<dbReference type="PANTHER" id="PTHR11669:SF8">
    <property type="entry name" value="DNA POLYMERASE III SUBUNIT DELTA"/>
    <property type="match status" value="1"/>
</dbReference>
<sequence length="330" mass="36539">MSLPIETLQPQLLATFQQIIAQGKLSQGYLFAGTAGTGKAELAQWLALRLFCQHVTDGQPDLTCPECQRILSGNHPDVLVVSPDGQSIKIDAVRRLKAELSKRGVESNQRIFIIQSAEKMTTSAANGLLKFLEEPSPQAYLILTTSAKQLILPTVRSRLQLIDFHDLPHAQLVAQMTAADISEPTAALLAHLTNSVSAAQALLASDYFEGLVSAIWKWVTQIQQKQAQAFVSVQTQIMPLVKERDQQELTLTIILLAYQDLLAVHFGQEDALSFPKQHQALTQWAETQTGFRLRTALEQILAAQRHWQGNVNFQNVLETLTLQLLGPHVI</sequence>
<dbReference type="GO" id="GO:0003887">
    <property type="term" value="F:DNA-directed DNA polymerase activity"/>
    <property type="evidence" value="ECO:0007669"/>
    <property type="project" value="InterPro"/>
</dbReference>
<reference evidence="1 2" key="1">
    <citation type="journal article" date="2015" name="Genome Announc.">
        <title>Expanding the biotechnology potential of lactobacilli through comparative genomics of 213 strains and associated genera.</title>
        <authorList>
            <person name="Sun Z."/>
            <person name="Harris H.M."/>
            <person name="McCann A."/>
            <person name="Guo C."/>
            <person name="Argimon S."/>
            <person name="Zhang W."/>
            <person name="Yang X."/>
            <person name="Jeffery I.B."/>
            <person name="Cooney J.C."/>
            <person name="Kagawa T.F."/>
            <person name="Liu W."/>
            <person name="Song Y."/>
            <person name="Salvetti E."/>
            <person name="Wrobel A."/>
            <person name="Rasinkangas P."/>
            <person name="Parkhill J."/>
            <person name="Rea M.C."/>
            <person name="O'Sullivan O."/>
            <person name="Ritari J."/>
            <person name="Douillard F.P."/>
            <person name="Paul Ross R."/>
            <person name="Yang R."/>
            <person name="Briner A.E."/>
            <person name="Felis G.E."/>
            <person name="de Vos W.M."/>
            <person name="Barrangou R."/>
            <person name="Klaenhammer T.R."/>
            <person name="Caufield P.W."/>
            <person name="Cui Y."/>
            <person name="Zhang H."/>
            <person name="O'Toole P.W."/>
        </authorList>
    </citation>
    <scope>NUCLEOTIDE SEQUENCE [LARGE SCALE GENOMIC DNA]</scope>
    <source>
        <strain evidence="1 2">DSM 20003</strain>
    </source>
</reference>
<dbReference type="GO" id="GO:0008408">
    <property type="term" value="F:3'-5' exonuclease activity"/>
    <property type="evidence" value="ECO:0007669"/>
    <property type="project" value="InterPro"/>
</dbReference>
<dbReference type="PANTHER" id="PTHR11669">
    <property type="entry name" value="REPLICATION FACTOR C / DNA POLYMERASE III GAMMA-TAU SUBUNIT"/>
    <property type="match status" value="1"/>
</dbReference>
<dbReference type="SUPFAM" id="SSF52540">
    <property type="entry name" value="P-loop containing nucleoside triphosphate hydrolases"/>
    <property type="match status" value="1"/>
</dbReference>
<accession>A0A0R1H8U7</accession>
<protein>
    <submittedName>
        <fullName evidence="1">DNA polymerase III subunit delta</fullName>
    </submittedName>
</protein>
<dbReference type="Pfam" id="PF13177">
    <property type="entry name" value="DNA_pol3_delta2"/>
    <property type="match status" value="1"/>
</dbReference>
<dbReference type="InterPro" id="IPR004622">
    <property type="entry name" value="DNA_pol_HolB"/>
</dbReference>
<evidence type="ECO:0000313" key="1">
    <source>
        <dbReference type="EMBL" id="KRK40050.1"/>
    </source>
</evidence>
<keyword evidence="2" id="KW-1185">Reference proteome</keyword>
<dbReference type="NCBIfam" id="NF005972">
    <property type="entry name" value="PRK08058.1"/>
    <property type="match status" value="1"/>
</dbReference>
<comment type="caution">
    <text evidence="1">The sequence shown here is derived from an EMBL/GenBank/DDBJ whole genome shotgun (WGS) entry which is preliminary data.</text>
</comment>
<dbReference type="NCBIfam" id="TIGR00678">
    <property type="entry name" value="holB"/>
    <property type="match status" value="1"/>
</dbReference>
<dbReference type="InterPro" id="IPR027417">
    <property type="entry name" value="P-loop_NTPase"/>
</dbReference>
<gene>
    <name evidence="1" type="ORF">FC07_GL001758</name>
</gene>
<dbReference type="Proteomes" id="UP000051461">
    <property type="component" value="Unassembled WGS sequence"/>
</dbReference>
<proteinExistence type="predicted"/>
<dbReference type="PATRIC" id="fig|1423726.3.peg.1818"/>
<organism evidence="1 2">
    <name type="scientific">Loigolactobacillus bifermentans DSM 20003</name>
    <dbReference type="NCBI Taxonomy" id="1423726"/>
    <lineage>
        <taxon>Bacteria</taxon>
        <taxon>Bacillati</taxon>
        <taxon>Bacillota</taxon>
        <taxon>Bacilli</taxon>
        <taxon>Lactobacillales</taxon>
        <taxon>Lactobacillaceae</taxon>
        <taxon>Loigolactobacillus</taxon>
    </lineage>
</organism>
<dbReference type="InterPro" id="IPR050238">
    <property type="entry name" value="DNA_Rep/Repair_Clamp_Loader"/>
</dbReference>
<dbReference type="RefSeq" id="WP_057903941.1">
    <property type="nucleotide sequence ID" value="NZ_AZDA01000025.1"/>
</dbReference>
<dbReference type="AlphaFoldDB" id="A0A0R1H8U7"/>
<evidence type="ECO:0000313" key="2">
    <source>
        <dbReference type="Proteomes" id="UP000051461"/>
    </source>
</evidence>
<dbReference type="EMBL" id="AZDA01000025">
    <property type="protein sequence ID" value="KRK40050.1"/>
    <property type="molecule type" value="Genomic_DNA"/>
</dbReference>
<dbReference type="FunFam" id="3.40.50.300:FF:001255">
    <property type="entry name" value="DNA polymerase III subunit delta"/>
    <property type="match status" value="1"/>
</dbReference>